<dbReference type="Gene3D" id="3.30.2010.10">
    <property type="entry name" value="Metalloproteases ('zincins'), catalytic domain"/>
    <property type="match status" value="1"/>
</dbReference>
<evidence type="ECO:0000256" key="3">
    <source>
        <dbReference type="ARBA" id="ARBA00022670"/>
    </source>
</evidence>
<keyword evidence="3 11" id="KW-0645">Protease</keyword>
<evidence type="ECO:0000256" key="2">
    <source>
        <dbReference type="ARBA" id="ARBA00022475"/>
    </source>
</evidence>
<dbReference type="CDD" id="cd07335">
    <property type="entry name" value="M48B_HtpX_like"/>
    <property type="match status" value="1"/>
</dbReference>
<comment type="similarity">
    <text evidence="11">Belongs to the peptidase M48 family.</text>
</comment>
<evidence type="ECO:0000256" key="6">
    <source>
        <dbReference type="ARBA" id="ARBA00022801"/>
    </source>
</evidence>
<dbReference type="Proteomes" id="UP001175097">
    <property type="component" value="Unassembled WGS sequence"/>
</dbReference>
<sequence>MDLKIQGKKGLWKRMLIFGVLNVVVVITIMIVTGGDALALIPFLLLYSCTMPFISLLFSKFFAKRAFRLEVLQNDLQYDEEIEWFRNTTYRLAAKAGMKKMPEVAIYNSDDKNAFATGHSKNSSLIAVSTALLYDMTPEAVEAVIAHEVAHIVNGDMVTQTLLQSFLNIIVSAIVLPITIFRWGALFVANRDSEWVYWIVWIAEWIITLILLFFAGLIVKKYSRQREFGADDLASRLTHPEKMISALQQLGGGATIAREHKKFAALQFNGQSRFMDLFSTHPSIERRIKYLEKEFSDK</sequence>
<accession>A0ABT8JSK6</accession>
<evidence type="ECO:0000256" key="5">
    <source>
        <dbReference type="ARBA" id="ARBA00022723"/>
    </source>
</evidence>
<keyword evidence="5" id="KW-0479">Metal-binding</keyword>
<keyword evidence="15" id="KW-1185">Reference proteome</keyword>
<keyword evidence="8 12" id="KW-1133">Transmembrane helix</keyword>
<keyword evidence="4 12" id="KW-0812">Transmembrane</keyword>
<evidence type="ECO:0000256" key="12">
    <source>
        <dbReference type="SAM" id="Phobius"/>
    </source>
</evidence>
<evidence type="ECO:0000256" key="11">
    <source>
        <dbReference type="RuleBase" id="RU003983"/>
    </source>
</evidence>
<evidence type="ECO:0000256" key="1">
    <source>
        <dbReference type="ARBA" id="ARBA00004651"/>
    </source>
</evidence>
<dbReference type="InterPro" id="IPR050083">
    <property type="entry name" value="HtpX_protease"/>
</dbReference>
<reference evidence="14" key="1">
    <citation type="submission" date="2023-03" db="EMBL/GenBank/DDBJ databases">
        <title>MT1 and MT2 Draft Genomes of Novel Species.</title>
        <authorList>
            <person name="Venkateswaran K."/>
        </authorList>
    </citation>
    <scope>NUCLEOTIDE SEQUENCE</scope>
    <source>
        <strain evidence="14">F6_3S_P_2</strain>
    </source>
</reference>
<evidence type="ECO:0000256" key="7">
    <source>
        <dbReference type="ARBA" id="ARBA00022833"/>
    </source>
</evidence>
<keyword evidence="7 11" id="KW-0862">Zinc</keyword>
<dbReference type="EMBL" id="JAROCC010000008">
    <property type="protein sequence ID" value="MDN4608125.1"/>
    <property type="molecule type" value="Genomic_DNA"/>
</dbReference>
<dbReference type="PANTHER" id="PTHR43221:SF1">
    <property type="entry name" value="PROTEASE HTPX"/>
    <property type="match status" value="1"/>
</dbReference>
<dbReference type="InterPro" id="IPR001915">
    <property type="entry name" value="Peptidase_M48"/>
</dbReference>
<dbReference type="RefSeq" id="WP_301243992.1">
    <property type="nucleotide sequence ID" value="NZ_JAROCC010000008.1"/>
</dbReference>
<evidence type="ECO:0000256" key="10">
    <source>
        <dbReference type="ARBA" id="ARBA00023136"/>
    </source>
</evidence>
<proteinExistence type="inferred from homology"/>
<protein>
    <submittedName>
        <fullName evidence="14">Zinc metalloprotease HtpX</fullName>
    </submittedName>
</protein>
<dbReference type="GO" id="GO:0008237">
    <property type="term" value="F:metallopeptidase activity"/>
    <property type="evidence" value="ECO:0007669"/>
    <property type="project" value="UniProtKB-KW"/>
</dbReference>
<comment type="subcellular location">
    <subcellularLocation>
        <location evidence="1">Cell membrane</location>
        <topology evidence="1">Multi-pass membrane protein</topology>
    </subcellularLocation>
</comment>
<gene>
    <name evidence="14" type="ORF">P5G49_11665</name>
</gene>
<feature type="transmembrane region" description="Helical" evidence="12">
    <location>
        <begin position="195"/>
        <end position="219"/>
    </location>
</feature>
<dbReference type="PANTHER" id="PTHR43221">
    <property type="entry name" value="PROTEASE HTPX"/>
    <property type="match status" value="1"/>
</dbReference>
<organism evidence="14 15">
    <name type="scientific">Sporosarcina highlanderae</name>
    <dbReference type="NCBI Taxonomy" id="3035916"/>
    <lineage>
        <taxon>Bacteria</taxon>
        <taxon>Bacillati</taxon>
        <taxon>Bacillota</taxon>
        <taxon>Bacilli</taxon>
        <taxon>Bacillales</taxon>
        <taxon>Caryophanaceae</taxon>
        <taxon>Sporosarcina</taxon>
    </lineage>
</organism>
<feature type="domain" description="Peptidase M48" evidence="13">
    <location>
        <begin position="83"/>
        <end position="293"/>
    </location>
</feature>
<evidence type="ECO:0000313" key="15">
    <source>
        <dbReference type="Proteomes" id="UP001175097"/>
    </source>
</evidence>
<keyword evidence="9 11" id="KW-0482">Metalloprotease</keyword>
<keyword evidence="2" id="KW-1003">Cell membrane</keyword>
<dbReference type="Pfam" id="PF01435">
    <property type="entry name" value="Peptidase_M48"/>
    <property type="match status" value="1"/>
</dbReference>
<keyword evidence="6 11" id="KW-0378">Hydrolase</keyword>
<name>A0ABT8JSK6_9BACL</name>
<evidence type="ECO:0000259" key="13">
    <source>
        <dbReference type="Pfam" id="PF01435"/>
    </source>
</evidence>
<feature type="transmembrane region" description="Helical" evidence="12">
    <location>
        <begin position="38"/>
        <end position="58"/>
    </location>
</feature>
<evidence type="ECO:0000256" key="8">
    <source>
        <dbReference type="ARBA" id="ARBA00022989"/>
    </source>
</evidence>
<feature type="transmembrane region" description="Helical" evidence="12">
    <location>
        <begin position="12"/>
        <end position="32"/>
    </location>
</feature>
<evidence type="ECO:0000256" key="4">
    <source>
        <dbReference type="ARBA" id="ARBA00022692"/>
    </source>
</evidence>
<evidence type="ECO:0000256" key="9">
    <source>
        <dbReference type="ARBA" id="ARBA00023049"/>
    </source>
</evidence>
<keyword evidence="10 12" id="KW-0472">Membrane</keyword>
<feature type="transmembrane region" description="Helical" evidence="12">
    <location>
        <begin position="166"/>
        <end position="189"/>
    </location>
</feature>
<comment type="caution">
    <text evidence="14">The sequence shown here is derived from an EMBL/GenBank/DDBJ whole genome shotgun (WGS) entry which is preliminary data.</text>
</comment>
<comment type="cofactor">
    <cofactor evidence="11">
        <name>Zn(2+)</name>
        <dbReference type="ChEBI" id="CHEBI:29105"/>
    </cofactor>
    <text evidence="11">Binds 1 zinc ion per subunit.</text>
</comment>
<evidence type="ECO:0000313" key="14">
    <source>
        <dbReference type="EMBL" id="MDN4608125.1"/>
    </source>
</evidence>